<feature type="region of interest" description="Disordered" evidence="1">
    <location>
        <begin position="589"/>
        <end position="619"/>
    </location>
</feature>
<keyword evidence="3" id="KW-1185">Reference proteome</keyword>
<name>A0AAD7H8X7_9AGAR</name>
<feature type="compositionally biased region" description="Acidic residues" evidence="1">
    <location>
        <begin position="74"/>
        <end position="97"/>
    </location>
</feature>
<gene>
    <name evidence="2" type="ORF">DFH07DRAFT_974329</name>
</gene>
<protein>
    <submittedName>
        <fullName evidence="2">Uncharacterized protein</fullName>
    </submittedName>
</protein>
<feature type="compositionally biased region" description="Polar residues" evidence="1">
    <location>
        <begin position="150"/>
        <end position="167"/>
    </location>
</feature>
<dbReference type="InterPro" id="IPR021109">
    <property type="entry name" value="Peptidase_aspartic_dom_sf"/>
</dbReference>
<feature type="region of interest" description="Disordered" evidence="1">
    <location>
        <begin position="66"/>
        <end position="111"/>
    </location>
</feature>
<dbReference type="EMBL" id="JARJLG010000360">
    <property type="protein sequence ID" value="KAJ7714886.1"/>
    <property type="molecule type" value="Genomic_DNA"/>
</dbReference>
<feature type="compositionally biased region" description="Basic and acidic residues" evidence="1">
    <location>
        <begin position="594"/>
        <end position="607"/>
    </location>
</feature>
<evidence type="ECO:0000256" key="1">
    <source>
        <dbReference type="SAM" id="MobiDB-lite"/>
    </source>
</evidence>
<feature type="region of interest" description="Disordered" evidence="1">
    <location>
        <begin position="146"/>
        <end position="170"/>
    </location>
</feature>
<dbReference type="Gene3D" id="2.40.70.10">
    <property type="entry name" value="Acid Proteases"/>
    <property type="match status" value="1"/>
</dbReference>
<reference evidence="2" key="1">
    <citation type="submission" date="2023-03" db="EMBL/GenBank/DDBJ databases">
        <title>Massive genome expansion in bonnet fungi (Mycena s.s.) driven by repeated elements and novel gene families across ecological guilds.</title>
        <authorList>
            <consortium name="Lawrence Berkeley National Laboratory"/>
            <person name="Harder C.B."/>
            <person name="Miyauchi S."/>
            <person name="Viragh M."/>
            <person name="Kuo A."/>
            <person name="Thoen E."/>
            <person name="Andreopoulos B."/>
            <person name="Lu D."/>
            <person name="Skrede I."/>
            <person name="Drula E."/>
            <person name="Henrissat B."/>
            <person name="Morin E."/>
            <person name="Kohler A."/>
            <person name="Barry K."/>
            <person name="LaButti K."/>
            <person name="Morin E."/>
            <person name="Salamov A."/>
            <person name="Lipzen A."/>
            <person name="Mereny Z."/>
            <person name="Hegedus B."/>
            <person name="Baldrian P."/>
            <person name="Stursova M."/>
            <person name="Weitz H."/>
            <person name="Taylor A."/>
            <person name="Grigoriev I.V."/>
            <person name="Nagy L.G."/>
            <person name="Martin F."/>
            <person name="Kauserud H."/>
        </authorList>
    </citation>
    <scope>NUCLEOTIDE SEQUENCE</scope>
    <source>
        <strain evidence="2">CBHHK188m</strain>
    </source>
</reference>
<comment type="caution">
    <text evidence="2">The sequence shown here is derived from an EMBL/GenBank/DDBJ whole genome shotgun (WGS) entry which is preliminary data.</text>
</comment>
<dbReference type="CDD" id="cd00303">
    <property type="entry name" value="retropepsin_like"/>
    <property type="match status" value="1"/>
</dbReference>
<accession>A0AAD7H8X7</accession>
<dbReference type="Proteomes" id="UP001215280">
    <property type="component" value="Unassembled WGS sequence"/>
</dbReference>
<feature type="region of interest" description="Disordered" evidence="1">
    <location>
        <begin position="505"/>
        <end position="526"/>
    </location>
</feature>
<evidence type="ECO:0000313" key="2">
    <source>
        <dbReference type="EMBL" id="KAJ7714886.1"/>
    </source>
</evidence>
<dbReference type="AlphaFoldDB" id="A0AAD7H8X7"/>
<sequence length="1167" mass="129633">MTLAPDLSLELILDRTMPLHARRVPRSFLNLQLPVCPLPNPAIPVTLRRSASRAVGTTTPGIRYAPMERVSESYSDEDSDASLAENEDTLLSEEEQDVQAAPDLDELINGSTQEDIRLHTMRGYAARPTLHYYSMRIVADEEEADLETLGSHTKTSVTESASPSTEGSPAELGYNPGPVCIVCHDCALVCRSVPATPENGLPEGCIYSVCEHLTNVGLDPGWVALPASPHLPTIALPPASKSYASEAEGPASDDPTESDFEDTFEVRTIIDITASYPAEYESAELELRDFERARELSGRRPLTALEYDVNLKLLHQYRYYSTEEADRDEEIANWSRQADERLRRHPVYGAEMCARDALDAEQAAREDEDRVAMRGPGTEFVLEDAQSIVLSQLGPRAREHELQLQILDQGAHAIVLRGMIRGYSERCNAIANEIHGRVSQEAEDLFEHARTVNRSASSRVSYDLALIQSDILALQGRCESERRNNAECARAVAALDAEVASNGTRFSLSPPTMPGARAADTTGRGAGTIDLTTNSGIRAIGLALDVPSVPESGNAPTPSGVPASTVDLGLDEQRVWRQVTPFSTKQLLSVPLPERSDDTATNDRQEDPDQIIGDNGPNRVWPFQEFHTIQRGSPPITDEDFARDYEASNPGSYSWQEDLDRAEARHNHLRSRSWIDHWETEDDPRFHAHRVDDPTRKDEIQAAIDNPDTSTDAASGEQPAVKNIVVRESFDSTSDYVDLPRVPHPDDEVIVCSVVMTGAREAEQMLVMVNRNSNVYYRVTELPAHHYLHPDFRPIHEAAMSAAVHERNQLPGNPRVHYASRSLNMTVSPDRQGMPDPEPRLLPGFVFHERLASRDPEEDDETAMPGFRTQFLAARIENSSTIRRPDPVGTIGLLDQPLRPRKEAACIAVMANINGVDAYVLVDSGSTTNSMTPEFAHATRAPRISLTEQVTLQLGCGYVYFDQVNLDRYDCIIGTPLLNRHGGVIDFARRELRLSNGRVVTAIPLPDEVALVAKRMATKREPSYEEILDEDEENSVPNLPWDYESIFETTAEEVPNLEPDWDGSDDNTEDEYIDAPEEIGHCDTCYADELEYTFTPVLHMDFPQVPLRNRAPCDASRDPMPGLVELSVVSAHSSTRRVSWRNEEDPHNLNDEALTEAIAIMHMCTRS</sequence>
<proteinExistence type="predicted"/>
<organism evidence="2 3">
    <name type="scientific">Mycena maculata</name>
    <dbReference type="NCBI Taxonomy" id="230809"/>
    <lineage>
        <taxon>Eukaryota</taxon>
        <taxon>Fungi</taxon>
        <taxon>Dikarya</taxon>
        <taxon>Basidiomycota</taxon>
        <taxon>Agaricomycotina</taxon>
        <taxon>Agaricomycetes</taxon>
        <taxon>Agaricomycetidae</taxon>
        <taxon>Agaricales</taxon>
        <taxon>Marasmiineae</taxon>
        <taxon>Mycenaceae</taxon>
        <taxon>Mycena</taxon>
    </lineage>
</organism>
<evidence type="ECO:0000313" key="3">
    <source>
        <dbReference type="Proteomes" id="UP001215280"/>
    </source>
</evidence>